<dbReference type="PANTHER" id="PTHR30250">
    <property type="entry name" value="PST FAMILY PREDICTED COLANIC ACID TRANSPORTER"/>
    <property type="match status" value="1"/>
</dbReference>
<evidence type="ECO:0000256" key="3">
    <source>
        <dbReference type="ARBA" id="ARBA00022475"/>
    </source>
</evidence>
<dbReference type="GO" id="GO:0005886">
    <property type="term" value="C:plasma membrane"/>
    <property type="evidence" value="ECO:0007669"/>
    <property type="project" value="UniProtKB-SubCell"/>
</dbReference>
<dbReference type="PANTHER" id="PTHR30250:SF10">
    <property type="entry name" value="LIPOPOLYSACCHARIDE BIOSYNTHESIS PROTEIN WZXC"/>
    <property type="match status" value="1"/>
</dbReference>
<feature type="transmembrane region" description="Helical" evidence="7">
    <location>
        <begin position="32"/>
        <end position="50"/>
    </location>
</feature>
<keyword evidence="3" id="KW-1003">Cell membrane</keyword>
<evidence type="ECO:0000256" key="5">
    <source>
        <dbReference type="ARBA" id="ARBA00022989"/>
    </source>
</evidence>
<feature type="transmembrane region" description="Helical" evidence="7">
    <location>
        <begin position="137"/>
        <end position="161"/>
    </location>
</feature>
<evidence type="ECO:0000256" key="1">
    <source>
        <dbReference type="ARBA" id="ARBA00004651"/>
    </source>
</evidence>
<keyword evidence="6 7" id="KW-0472">Membrane</keyword>
<keyword evidence="5 7" id="KW-1133">Transmembrane helix</keyword>
<evidence type="ECO:0000256" key="4">
    <source>
        <dbReference type="ARBA" id="ARBA00022692"/>
    </source>
</evidence>
<feature type="transmembrane region" description="Helical" evidence="7">
    <location>
        <begin position="196"/>
        <end position="217"/>
    </location>
</feature>
<accession>A0A2M8KHM4</accession>
<feature type="transmembrane region" description="Helical" evidence="7">
    <location>
        <begin position="56"/>
        <end position="80"/>
    </location>
</feature>
<feature type="transmembrane region" description="Helical" evidence="7">
    <location>
        <begin position="392"/>
        <end position="411"/>
    </location>
</feature>
<comment type="subcellular location">
    <subcellularLocation>
        <location evidence="1">Cell membrane</location>
        <topology evidence="1">Multi-pass membrane protein</topology>
    </subcellularLocation>
</comment>
<dbReference type="Pfam" id="PF13440">
    <property type="entry name" value="Polysacc_synt_3"/>
    <property type="match status" value="1"/>
</dbReference>
<dbReference type="EMBL" id="PFDZ01000020">
    <property type="protein sequence ID" value="PJE59441.1"/>
    <property type="molecule type" value="Genomic_DNA"/>
</dbReference>
<evidence type="ECO:0008006" key="10">
    <source>
        <dbReference type="Google" id="ProtNLM"/>
    </source>
</evidence>
<feature type="transmembrane region" description="Helical" evidence="7">
    <location>
        <begin position="359"/>
        <end position="380"/>
    </location>
</feature>
<protein>
    <recommendedName>
        <fullName evidence="10">Polysaccharide biosynthesis protein C-terminal domain-containing protein</fullName>
    </recommendedName>
</protein>
<evidence type="ECO:0000313" key="9">
    <source>
        <dbReference type="Proteomes" id="UP000231255"/>
    </source>
</evidence>
<feature type="transmembrane region" description="Helical" evidence="7">
    <location>
        <begin position="417"/>
        <end position="436"/>
    </location>
</feature>
<feature type="transmembrane region" description="Helical" evidence="7">
    <location>
        <begin position="245"/>
        <end position="270"/>
    </location>
</feature>
<evidence type="ECO:0000256" key="6">
    <source>
        <dbReference type="ARBA" id="ARBA00023136"/>
    </source>
</evidence>
<evidence type="ECO:0000256" key="2">
    <source>
        <dbReference type="ARBA" id="ARBA00007430"/>
    </source>
</evidence>
<feature type="transmembrane region" description="Helical" evidence="7">
    <location>
        <begin position="282"/>
        <end position="301"/>
    </location>
</feature>
<gene>
    <name evidence="8" type="ORF">COU84_00850</name>
</gene>
<evidence type="ECO:0000256" key="7">
    <source>
        <dbReference type="SAM" id="Phobius"/>
    </source>
</evidence>
<dbReference type="Proteomes" id="UP000231255">
    <property type="component" value="Unassembled WGS sequence"/>
</dbReference>
<dbReference type="AlphaFoldDB" id="A0A2M8KHM4"/>
<comment type="similarity">
    <text evidence="2">Belongs to the polysaccharide synthase family.</text>
</comment>
<feature type="transmembrane region" description="Helical" evidence="7">
    <location>
        <begin position="322"/>
        <end position="347"/>
    </location>
</feature>
<comment type="caution">
    <text evidence="8">The sequence shown here is derived from an EMBL/GenBank/DDBJ whole genome shotgun (WGS) entry which is preliminary data.</text>
</comment>
<dbReference type="InterPro" id="IPR050833">
    <property type="entry name" value="Poly_Biosynth_Transport"/>
</dbReference>
<reference evidence="9" key="1">
    <citation type="submission" date="2017-09" db="EMBL/GenBank/DDBJ databases">
        <title>Depth-based differentiation of microbial function through sediment-hosted aquifers and enrichment of novel symbionts in the deep terrestrial subsurface.</title>
        <authorList>
            <person name="Probst A.J."/>
            <person name="Ladd B."/>
            <person name="Jarett J.K."/>
            <person name="Geller-Mcgrath D.E."/>
            <person name="Sieber C.M.K."/>
            <person name="Emerson J.B."/>
            <person name="Anantharaman K."/>
            <person name="Thomas B.C."/>
            <person name="Malmstrom R."/>
            <person name="Stieglmeier M."/>
            <person name="Klingl A."/>
            <person name="Woyke T."/>
            <person name="Ryan C.M."/>
            <person name="Banfield J.F."/>
        </authorList>
    </citation>
    <scope>NUCLEOTIDE SEQUENCE [LARGE SCALE GENOMIC DNA]</scope>
</reference>
<keyword evidence="4 7" id="KW-0812">Transmembrane</keyword>
<feature type="transmembrane region" description="Helical" evidence="7">
    <location>
        <begin position="101"/>
        <end position="125"/>
    </location>
</feature>
<feature type="transmembrane region" description="Helical" evidence="7">
    <location>
        <begin position="173"/>
        <end position="190"/>
    </location>
</feature>
<proteinExistence type="inferred from homology"/>
<evidence type="ECO:0000313" key="8">
    <source>
        <dbReference type="EMBL" id="PJE59441.1"/>
    </source>
</evidence>
<sequence length="446" mass="49875">MAGYDEKIVSGFKNFIKISFVRDVGILQTGKFFSVFLSVIGSIALARLLQPELYGIYGLVFAFVGLVGIFTDWGGSYASLTLLAEAYAQKDKEAIKNILTYFVKITLLAIGILGILSIVFAPFLTDLIYQNSQVGQWARIILVAVFIGIFYNLLVIVLQSLRKIKKLTILESINKVAYLVFPVGLLWAGFGLAGVIWGHFISSFIFLILSFLIYSSLAQKKEYLPSFKEIFSNFGKIKINKYFKFGFLIALDKNIGRLIALLPVLILGYLTSPAEIGYFKIALGYITIPTLVLGPISRLLMVQLPKSKSYGLDILKRHFFKTTLYSGAIATLMLIPFVVLAPFLINLFYGREYSPSIQLVYYLAIMTILSGLGVGISSFYRTVNRMKTSIAIISAQTVFFVFLTFFSVKIFTFLTAISLSFALSALFATILQFLIIKSIFKNYEKD</sequence>
<organism evidence="8 9">
    <name type="scientific">Candidatus Portnoybacteria bacterium CG10_big_fil_rev_8_21_14_0_10_43_39</name>
    <dbReference type="NCBI Taxonomy" id="1974815"/>
    <lineage>
        <taxon>Bacteria</taxon>
        <taxon>Candidatus Portnoyibacteriota</taxon>
    </lineage>
</organism>
<name>A0A2M8KHM4_9BACT</name>